<organism evidence="8 10">
    <name type="scientific">Porphyromonas crevioricanis</name>
    <dbReference type="NCBI Taxonomy" id="393921"/>
    <lineage>
        <taxon>Bacteria</taxon>
        <taxon>Pseudomonadati</taxon>
        <taxon>Bacteroidota</taxon>
        <taxon>Bacteroidia</taxon>
        <taxon>Bacteroidales</taxon>
        <taxon>Porphyromonadaceae</taxon>
        <taxon>Porphyromonas</taxon>
    </lineage>
</organism>
<dbReference type="Pfam" id="PF04226">
    <property type="entry name" value="Transgly_assoc"/>
    <property type="match status" value="1"/>
</dbReference>
<evidence type="ECO:0000313" key="10">
    <source>
        <dbReference type="Proteomes" id="UP000030136"/>
    </source>
</evidence>
<dbReference type="EMBL" id="LS483447">
    <property type="protein sequence ID" value="SQH73987.1"/>
    <property type="molecule type" value="Genomic_DNA"/>
</dbReference>
<feature type="transmembrane region" description="Helical" evidence="7">
    <location>
        <begin position="57"/>
        <end position="78"/>
    </location>
</feature>
<evidence type="ECO:0000313" key="9">
    <source>
        <dbReference type="EMBL" id="SQH73987.1"/>
    </source>
</evidence>
<dbReference type="RefSeq" id="WP_023936234.1">
    <property type="nucleotide sequence ID" value="NZ_FUXH01000003.1"/>
</dbReference>
<keyword evidence="11" id="KW-1185">Reference proteome</keyword>
<keyword evidence="4 7" id="KW-0812">Transmembrane</keyword>
<dbReference type="PANTHER" id="PTHR33884:SF3">
    <property type="entry name" value="UPF0410 PROTEIN YMGE"/>
    <property type="match status" value="1"/>
</dbReference>
<feature type="transmembrane region" description="Helical" evidence="7">
    <location>
        <begin position="6"/>
        <end position="21"/>
    </location>
</feature>
<reference evidence="8 10" key="1">
    <citation type="submission" date="2014-08" db="EMBL/GenBank/DDBJ databases">
        <title>Porphyromonas crevioricanis strain:COT-253_OH1447 Genome sequencing.</title>
        <authorList>
            <person name="Wallis C."/>
            <person name="Deusch O."/>
            <person name="O'Flynn C."/>
            <person name="Davis I."/>
            <person name="Jospin G."/>
            <person name="Darling A.E."/>
            <person name="Coil D.A."/>
            <person name="Alexiev A."/>
            <person name="Horsfall A."/>
            <person name="Kirkwood N."/>
            <person name="Harris S."/>
            <person name="Eisen J.A."/>
        </authorList>
    </citation>
    <scope>NUCLEOTIDE SEQUENCE [LARGE SCALE GENOMIC DNA]</scope>
    <source>
        <strain evidence="10">COT-253 OH1447</strain>
        <strain evidence="8">COT-253_OH1447</strain>
    </source>
</reference>
<evidence type="ECO:0000256" key="1">
    <source>
        <dbReference type="ARBA" id="ARBA00004651"/>
    </source>
</evidence>
<dbReference type="OrthoDB" id="1014629at2"/>
<name>A0A0A2FIW2_9PORP</name>
<dbReference type="KEGG" id="pcre:NCTC12858_01868"/>
<evidence type="ECO:0000256" key="4">
    <source>
        <dbReference type="ARBA" id="ARBA00022692"/>
    </source>
</evidence>
<reference evidence="9 11" key="2">
    <citation type="submission" date="2018-06" db="EMBL/GenBank/DDBJ databases">
        <authorList>
            <consortium name="Pathogen Informatics"/>
            <person name="Doyle S."/>
        </authorList>
    </citation>
    <scope>NUCLEOTIDE SEQUENCE [LARGE SCALE GENOMIC DNA]</scope>
    <source>
        <strain evidence="9 11">NCTC12858</strain>
    </source>
</reference>
<evidence type="ECO:0000256" key="5">
    <source>
        <dbReference type="ARBA" id="ARBA00022989"/>
    </source>
</evidence>
<dbReference type="GO" id="GO:0005886">
    <property type="term" value="C:plasma membrane"/>
    <property type="evidence" value="ECO:0007669"/>
    <property type="project" value="UniProtKB-SubCell"/>
</dbReference>
<proteinExistence type="inferred from homology"/>
<dbReference type="AlphaFoldDB" id="A0A0A2FIW2"/>
<dbReference type="Proteomes" id="UP000249300">
    <property type="component" value="Chromosome 1"/>
</dbReference>
<keyword evidence="3" id="KW-1003">Cell membrane</keyword>
<keyword evidence="6 7" id="KW-0472">Membrane</keyword>
<accession>A0A0A2FIW2</accession>
<feature type="transmembrane region" description="Helical" evidence="7">
    <location>
        <begin position="28"/>
        <end position="51"/>
    </location>
</feature>
<keyword evidence="5 7" id="KW-1133">Transmembrane helix</keyword>
<dbReference type="eggNOG" id="COG2261">
    <property type="taxonomic scope" value="Bacteria"/>
</dbReference>
<dbReference type="STRING" id="393921.HQ45_03985"/>
<comment type="similarity">
    <text evidence="2">Belongs to the UPF0410 family.</text>
</comment>
<dbReference type="Proteomes" id="UP000030136">
    <property type="component" value="Unassembled WGS sequence"/>
</dbReference>
<evidence type="ECO:0000313" key="8">
    <source>
        <dbReference type="EMBL" id="KGN94170.1"/>
    </source>
</evidence>
<protein>
    <submittedName>
        <fullName evidence="9">Transglycosylase associated protein</fullName>
    </submittedName>
</protein>
<dbReference type="InterPro" id="IPR007341">
    <property type="entry name" value="Transgly_assoc"/>
</dbReference>
<comment type="subcellular location">
    <subcellularLocation>
        <location evidence="1">Cell membrane</location>
        <topology evidence="1">Multi-pass membrane protein</topology>
    </subcellularLocation>
</comment>
<dbReference type="PANTHER" id="PTHR33884">
    <property type="entry name" value="UPF0410 PROTEIN YMGE"/>
    <property type="match status" value="1"/>
</dbReference>
<evidence type="ECO:0000256" key="6">
    <source>
        <dbReference type="ARBA" id="ARBA00023136"/>
    </source>
</evidence>
<sequence length="84" mass="9053">MSWIGTIIVSLLAGCIAGLITRGKGLGFIWNLIVGLIGGSIGGALVELFGLHRGHTFWPQLIVSTLGAVVLLWVWGLITKRRMR</sequence>
<gene>
    <name evidence="8" type="ORF">HQ38_06460</name>
    <name evidence="9" type="ORF">NCTC12858_01868</name>
</gene>
<evidence type="ECO:0000256" key="2">
    <source>
        <dbReference type="ARBA" id="ARBA00011006"/>
    </source>
</evidence>
<dbReference type="EMBL" id="JQJC01000020">
    <property type="protein sequence ID" value="KGN94170.1"/>
    <property type="molecule type" value="Genomic_DNA"/>
</dbReference>
<evidence type="ECO:0000256" key="7">
    <source>
        <dbReference type="SAM" id="Phobius"/>
    </source>
</evidence>
<evidence type="ECO:0000256" key="3">
    <source>
        <dbReference type="ARBA" id="ARBA00022475"/>
    </source>
</evidence>
<evidence type="ECO:0000313" key="11">
    <source>
        <dbReference type="Proteomes" id="UP000249300"/>
    </source>
</evidence>